<name>A0A0P0Z434_9HYPH</name>
<accession>A0A0P0Z434</accession>
<dbReference type="AlphaFoldDB" id="A0A0P0Z434"/>
<reference evidence="2" key="1">
    <citation type="journal article" date="2015" name="Proc. Natl. Acad. Sci. U.S.A.">
        <title>Bacterial clade with the ribosomal RNA operon on a small plasmid rather than the chromosome.</title>
        <authorList>
            <person name="Anda M."/>
            <person name="Ohtsubo Y."/>
            <person name="Okubo T."/>
            <person name="Sugawara M."/>
            <person name="Nagata Y."/>
            <person name="Tsuda M."/>
            <person name="Minamisawa K."/>
            <person name="Mitsui H."/>
        </authorList>
    </citation>
    <scope>NUCLEOTIDE SEQUENCE</scope>
    <source>
        <strain evidence="2">JCM 14755</strain>
    </source>
</reference>
<dbReference type="RefSeq" id="WP_062229219.1">
    <property type="nucleotide sequence ID" value="NZ_BBWR01000018.1"/>
</dbReference>
<dbReference type="OrthoDB" id="9808546at2"/>
<keyword evidence="1" id="KW-0732">Signal</keyword>
<evidence type="ECO:0000256" key="1">
    <source>
        <dbReference type="SAM" id="SignalP"/>
    </source>
</evidence>
<dbReference type="EMBL" id="LC066377">
    <property type="protein sequence ID" value="BAT28895.1"/>
    <property type="molecule type" value="Genomic_DNA"/>
</dbReference>
<evidence type="ECO:0000313" key="2">
    <source>
        <dbReference type="EMBL" id="BAT28895.1"/>
    </source>
</evidence>
<sequence length="160" mass="17617">MTFGKRAVASLILCAAASATTAASAADYFRAVPQTAEVIVVQSRTPACNDPRVLAQIEDQFEYGAPNTLGAPRSVMEFSALQEKAWFPAAGLRKVERRYCQGRATVTGGDYKGMTTNDYVYYVIEHPMGYAGVSWRAEGCFLGYDVWRVYGANCQSLRRF</sequence>
<feature type="signal peptide" evidence="1">
    <location>
        <begin position="1"/>
        <end position="25"/>
    </location>
</feature>
<feature type="chain" id="PRO_5006058079" evidence="1">
    <location>
        <begin position="26"/>
        <end position="160"/>
    </location>
</feature>
<protein>
    <submittedName>
        <fullName evidence="2">Uncharacterized protein</fullName>
    </submittedName>
</protein>
<organism evidence="2">
    <name type="scientific">Aureimonas frigidaquae</name>
    <dbReference type="NCBI Taxonomy" id="424757"/>
    <lineage>
        <taxon>Bacteria</taxon>
        <taxon>Pseudomonadati</taxon>
        <taxon>Pseudomonadota</taxon>
        <taxon>Alphaproteobacteria</taxon>
        <taxon>Hyphomicrobiales</taxon>
        <taxon>Aurantimonadaceae</taxon>
        <taxon>Aureimonas</taxon>
    </lineage>
</organism>
<proteinExistence type="predicted"/>